<dbReference type="AlphaFoldDB" id="A0A0V0WTL5"/>
<name>A0A0V0WTL5_9BILA</name>
<protein>
    <submittedName>
        <fullName evidence="1">Uncharacterized protein</fullName>
    </submittedName>
</protein>
<proteinExistence type="predicted"/>
<accession>A0A0V0WTL5</accession>
<evidence type="ECO:0000313" key="2">
    <source>
        <dbReference type="Proteomes" id="UP000054783"/>
    </source>
</evidence>
<dbReference type="EMBL" id="JYDQ01005470">
    <property type="protein sequence ID" value="KRX79119.1"/>
    <property type="molecule type" value="Genomic_DNA"/>
</dbReference>
<comment type="caution">
    <text evidence="1">The sequence shown here is derived from an EMBL/GenBank/DDBJ whole genome shotgun (WGS) entry which is preliminary data.</text>
</comment>
<feature type="non-terminal residue" evidence="1">
    <location>
        <position position="64"/>
    </location>
</feature>
<sequence>MNADAEMEGIFSGGFCHVLVAGDAGGFESFAGDVFFLPGDEMDAEGELIDAFLLHSHVIDAYFG</sequence>
<organism evidence="1 2">
    <name type="scientific">Trichinella patagoniensis</name>
    <dbReference type="NCBI Taxonomy" id="990121"/>
    <lineage>
        <taxon>Eukaryota</taxon>
        <taxon>Metazoa</taxon>
        <taxon>Ecdysozoa</taxon>
        <taxon>Nematoda</taxon>
        <taxon>Enoplea</taxon>
        <taxon>Dorylaimia</taxon>
        <taxon>Trichinellida</taxon>
        <taxon>Trichinellidae</taxon>
        <taxon>Trichinella</taxon>
    </lineage>
</organism>
<keyword evidence="2" id="KW-1185">Reference proteome</keyword>
<dbReference type="Proteomes" id="UP000054783">
    <property type="component" value="Unassembled WGS sequence"/>
</dbReference>
<evidence type="ECO:0000313" key="1">
    <source>
        <dbReference type="EMBL" id="KRX79119.1"/>
    </source>
</evidence>
<gene>
    <name evidence="1" type="ORF">T12_8889</name>
</gene>
<reference evidence="1 2" key="1">
    <citation type="submission" date="2015-01" db="EMBL/GenBank/DDBJ databases">
        <title>Evolution of Trichinella species and genotypes.</title>
        <authorList>
            <person name="Korhonen P.K."/>
            <person name="Edoardo P."/>
            <person name="Giuseppe L.R."/>
            <person name="Gasser R.B."/>
        </authorList>
    </citation>
    <scope>NUCLEOTIDE SEQUENCE [LARGE SCALE GENOMIC DNA]</scope>
    <source>
        <strain evidence="1">ISS2496</strain>
    </source>
</reference>